<dbReference type="PANTHER" id="PTHR30221:SF20">
    <property type="entry name" value="SMALL-CONDUCTANCE MECHANOSENSITIVE CHANNEL"/>
    <property type="match status" value="1"/>
</dbReference>
<dbReference type="GO" id="GO:0005886">
    <property type="term" value="C:plasma membrane"/>
    <property type="evidence" value="ECO:0007669"/>
    <property type="project" value="UniProtKB-SubCell"/>
</dbReference>
<dbReference type="Gene3D" id="2.30.30.60">
    <property type="match status" value="1"/>
</dbReference>
<organism evidence="11 12">
    <name type="scientific">Haloplanus litoreus</name>
    <dbReference type="NCBI Taxonomy" id="767515"/>
    <lineage>
        <taxon>Archaea</taxon>
        <taxon>Methanobacteriati</taxon>
        <taxon>Methanobacteriota</taxon>
        <taxon>Stenosarchaea group</taxon>
        <taxon>Halobacteria</taxon>
        <taxon>Halobacteriales</taxon>
        <taxon>Haloferacaceae</taxon>
        <taxon>Haloplanus</taxon>
    </lineage>
</organism>
<evidence type="ECO:0000313" key="11">
    <source>
        <dbReference type="EMBL" id="MFC7255241.1"/>
    </source>
</evidence>
<evidence type="ECO:0000256" key="6">
    <source>
        <dbReference type="ARBA" id="ARBA00023136"/>
    </source>
</evidence>
<sequence length="354" mass="38490">MSMDAGAAVLAGTTPPIGTLEWLRWLWGFAAVRVVVAGLIVVGGVVLSKFLVRLFGRTVARRFQRQSVAQTVLGLLRVSTIVVATFVAGSIVGLGIGDIVLSVTVFSAVLGIVLAPIVGSIVNGVFVLADNPYEIGDMIELEDGRRGFVDDITLRYTKILTLENTFLVVPNSSMRERDVTNYSAEDERTRLSIPLLVTYEGDLEAARRIMERSARNVEEVIEGGPDIRIGSARYPAKPTCLIDAYADSGVRLSLRFWTRTPYKIPRVESTVRERIWENLTDADVEIAYPHQHLLFDEHSGRARVAVEDGSAMRPPDGETEDASGPTTRARDATEDGVTNADGDRTATGTGSPTE</sequence>
<evidence type="ECO:0000256" key="3">
    <source>
        <dbReference type="ARBA" id="ARBA00022475"/>
    </source>
</evidence>
<dbReference type="SUPFAM" id="SSF50182">
    <property type="entry name" value="Sm-like ribonucleoproteins"/>
    <property type="match status" value="1"/>
</dbReference>
<keyword evidence="6 8" id="KW-0472">Membrane</keyword>
<feature type="transmembrane region" description="Helical" evidence="8">
    <location>
        <begin position="103"/>
        <end position="129"/>
    </location>
</feature>
<dbReference type="Pfam" id="PF00924">
    <property type="entry name" value="MS_channel_2nd"/>
    <property type="match status" value="1"/>
</dbReference>
<name>A0ABD5ZY06_9EURY</name>
<feature type="transmembrane region" description="Helical" evidence="8">
    <location>
        <begin position="25"/>
        <end position="52"/>
    </location>
</feature>
<dbReference type="InterPro" id="IPR049278">
    <property type="entry name" value="MS_channel_C"/>
</dbReference>
<dbReference type="InterPro" id="IPR023408">
    <property type="entry name" value="MscS_beta-dom_sf"/>
</dbReference>
<comment type="subcellular location">
    <subcellularLocation>
        <location evidence="1">Cell membrane</location>
        <topology evidence="1">Multi-pass membrane protein</topology>
    </subcellularLocation>
</comment>
<keyword evidence="3" id="KW-1003">Cell membrane</keyword>
<dbReference type="Pfam" id="PF21082">
    <property type="entry name" value="MS_channel_3rd"/>
    <property type="match status" value="1"/>
</dbReference>
<proteinExistence type="inferred from homology"/>
<feature type="region of interest" description="Disordered" evidence="7">
    <location>
        <begin position="308"/>
        <end position="354"/>
    </location>
</feature>
<feature type="domain" description="Mechanosensitive ion channel MscS" evidence="9">
    <location>
        <begin position="117"/>
        <end position="183"/>
    </location>
</feature>
<dbReference type="InterPro" id="IPR011066">
    <property type="entry name" value="MscS_channel_C_sf"/>
</dbReference>
<keyword evidence="12" id="KW-1185">Reference proteome</keyword>
<protein>
    <submittedName>
        <fullName evidence="11">Mechanosensitive ion channel family protein</fullName>
    </submittedName>
</protein>
<dbReference type="EMBL" id="JBHTAT010000001">
    <property type="protein sequence ID" value="MFC7255241.1"/>
    <property type="molecule type" value="Genomic_DNA"/>
</dbReference>
<dbReference type="PANTHER" id="PTHR30221">
    <property type="entry name" value="SMALL-CONDUCTANCE MECHANOSENSITIVE CHANNEL"/>
    <property type="match status" value="1"/>
</dbReference>
<dbReference type="InterPro" id="IPR045275">
    <property type="entry name" value="MscS_archaea/bacteria_type"/>
</dbReference>
<comment type="caution">
    <text evidence="11">The sequence shown here is derived from an EMBL/GenBank/DDBJ whole genome shotgun (WGS) entry which is preliminary data.</text>
</comment>
<evidence type="ECO:0000256" key="1">
    <source>
        <dbReference type="ARBA" id="ARBA00004651"/>
    </source>
</evidence>
<feature type="domain" description="Mechanosensitive ion channel MscS C-terminal" evidence="10">
    <location>
        <begin position="197"/>
        <end position="286"/>
    </location>
</feature>
<evidence type="ECO:0000256" key="2">
    <source>
        <dbReference type="ARBA" id="ARBA00008017"/>
    </source>
</evidence>
<evidence type="ECO:0000259" key="10">
    <source>
        <dbReference type="Pfam" id="PF21082"/>
    </source>
</evidence>
<accession>A0ABD5ZY06</accession>
<evidence type="ECO:0000256" key="8">
    <source>
        <dbReference type="SAM" id="Phobius"/>
    </source>
</evidence>
<evidence type="ECO:0000259" key="9">
    <source>
        <dbReference type="Pfam" id="PF00924"/>
    </source>
</evidence>
<dbReference type="Proteomes" id="UP001596434">
    <property type="component" value="Unassembled WGS sequence"/>
</dbReference>
<evidence type="ECO:0000313" key="12">
    <source>
        <dbReference type="Proteomes" id="UP001596434"/>
    </source>
</evidence>
<gene>
    <name evidence="11" type="ORF">ACFQKE_08045</name>
</gene>
<dbReference type="AlphaFoldDB" id="A0ABD5ZY06"/>
<dbReference type="RefSeq" id="WP_379703453.1">
    <property type="nucleotide sequence ID" value="NZ_JBHTAT010000001.1"/>
</dbReference>
<evidence type="ECO:0000256" key="7">
    <source>
        <dbReference type="SAM" id="MobiDB-lite"/>
    </source>
</evidence>
<keyword evidence="4 8" id="KW-0812">Transmembrane</keyword>
<evidence type="ECO:0000256" key="4">
    <source>
        <dbReference type="ARBA" id="ARBA00022692"/>
    </source>
</evidence>
<comment type="similarity">
    <text evidence="2">Belongs to the MscS (TC 1.A.23) family.</text>
</comment>
<keyword evidence="5 8" id="KW-1133">Transmembrane helix</keyword>
<dbReference type="Gene3D" id="3.30.70.100">
    <property type="match status" value="1"/>
</dbReference>
<dbReference type="InterPro" id="IPR006685">
    <property type="entry name" value="MscS_channel_2nd"/>
</dbReference>
<feature type="transmembrane region" description="Helical" evidence="8">
    <location>
        <begin position="72"/>
        <end position="97"/>
    </location>
</feature>
<dbReference type="InterPro" id="IPR010920">
    <property type="entry name" value="LSM_dom_sf"/>
</dbReference>
<reference evidence="11 12" key="1">
    <citation type="journal article" date="2019" name="Int. J. Syst. Evol. Microbiol.">
        <title>The Global Catalogue of Microorganisms (GCM) 10K type strain sequencing project: providing services to taxonomists for standard genome sequencing and annotation.</title>
        <authorList>
            <consortium name="The Broad Institute Genomics Platform"/>
            <consortium name="The Broad Institute Genome Sequencing Center for Infectious Disease"/>
            <person name="Wu L."/>
            <person name="Ma J."/>
        </authorList>
    </citation>
    <scope>NUCLEOTIDE SEQUENCE [LARGE SCALE GENOMIC DNA]</scope>
    <source>
        <strain evidence="11 12">GX21</strain>
    </source>
</reference>
<dbReference type="SUPFAM" id="SSF82689">
    <property type="entry name" value="Mechanosensitive channel protein MscS (YggB), C-terminal domain"/>
    <property type="match status" value="1"/>
</dbReference>
<evidence type="ECO:0000256" key="5">
    <source>
        <dbReference type="ARBA" id="ARBA00022989"/>
    </source>
</evidence>